<evidence type="ECO:0008006" key="4">
    <source>
        <dbReference type="Google" id="ProtNLM"/>
    </source>
</evidence>
<feature type="transmembrane region" description="Helical" evidence="1">
    <location>
        <begin position="77"/>
        <end position="100"/>
    </location>
</feature>
<dbReference type="EMBL" id="WAGX01000004">
    <property type="protein sequence ID" value="KAB1439355.1"/>
    <property type="molecule type" value="Genomic_DNA"/>
</dbReference>
<keyword evidence="1" id="KW-0812">Transmembrane</keyword>
<reference evidence="2 3" key="1">
    <citation type="submission" date="2019-09" db="EMBL/GenBank/DDBJ databases">
        <authorList>
            <person name="Valk L.C."/>
        </authorList>
    </citation>
    <scope>NUCLEOTIDE SEQUENCE [LARGE SCALE GENOMIC DNA]</scope>
    <source>
        <strain evidence="2">GalUA</strain>
    </source>
</reference>
<sequence length="202" mass="23214">MFSWVRIILKFKIIHKRFFIILFMVGFLIGILFTNIFGKAYILGVGLLGEYFLLHFKYTQINYNRLLMYVFQERIKLFLVICILGVTNIGIFVIGAFILWLGFSSGVLLSVAILKFGMKGIMICLSAVFPQFLIYIPVYLLYCDKLIDLKISGRSTLKKQKWLQYILFIGVGLIAISFGVVLESYINPIILKKVISIINLNT</sequence>
<keyword evidence="1" id="KW-0472">Membrane</keyword>
<gene>
    <name evidence="2" type="ORF">F7O84_02855</name>
</gene>
<dbReference type="AlphaFoldDB" id="A0A7V7UC58"/>
<protein>
    <recommendedName>
        <fullName evidence="4">Stage II sporulation protein M</fullName>
    </recommendedName>
</protein>
<organism evidence="2 3">
    <name type="scientific">Candidatus Galacturonatibacter soehngenii</name>
    <dbReference type="NCBI Taxonomy" id="2307010"/>
    <lineage>
        <taxon>Bacteria</taxon>
        <taxon>Bacillati</taxon>
        <taxon>Bacillota</taxon>
        <taxon>Clostridia</taxon>
        <taxon>Lachnospirales</taxon>
        <taxon>Lachnospiraceae</taxon>
        <taxon>Candidatus Galacturonatibacter</taxon>
    </lineage>
</organism>
<accession>A0A7V7UC58</accession>
<comment type="caution">
    <text evidence="2">The sequence shown here is derived from an EMBL/GenBank/DDBJ whole genome shotgun (WGS) entry which is preliminary data.</text>
</comment>
<evidence type="ECO:0000313" key="2">
    <source>
        <dbReference type="EMBL" id="KAB1439355.1"/>
    </source>
</evidence>
<dbReference type="Proteomes" id="UP000461768">
    <property type="component" value="Unassembled WGS sequence"/>
</dbReference>
<proteinExistence type="predicted"/>
<evidence type="ECO:0000256" key="1">
    <source>
        <dbReference type="SAM" id="Phobius"/>
    </source>
</evidence>
<feature type="transmembrane region" description="Helical" evidence="1">
    <location>
        <begin position="18"/>
        <end position="34"/>
    </location>
</feature>
<feature type="transmembrane region" description="Helical" evidence="1">
    <location>
        <begin position="120"/>
        <end position="142"/>
    </location>
</feature>
<keyword evidence="3" id="KW-1185">Reference proteome</keyword>
<feature type="transmembrane region" description="Helical" evidence="1">
    <location>
        <begin position="162"/>
        <end position="182"/>
    </location>
</feature>
<reference evidence="2 3" key="2">
    <citation type="submission" date="2020-02" db="EMBL/GenBank/DDBJ databases">
        <title>Candidatus Galacturonibacter soehngenii shows hetero-acetogenic catabolism of galacturonic acid but lacks a canonical carbon monoxide dehydrogenase/acetyl-CoA synthase complex.</title>
        <authorList>
            <person name="Diender M."/>
            <person name="Stouten G.R."/>
            <person name="Petersen J.F."/>
            <person name="Nielsen P.H."/>
            <person name="Dueholm M.S."/>
            <person name="Pronk J.T."/>
            <person name="Van Loosdrecht M.C.M."/>
        </authorList>
    </citation>
    <scope>NUCLEOTIDE SEQUENCE [LARGE SCALE GENOMIC DNA]</scope>
    <source>
        <strain evidence="2">GalUA</strain>
    </source>
</reference>
<feature type="transmembrane region" description="Helical" evidence="1">
    <location>
        <begin position="40"/>
        <end position="56"/>
    </location>
</feature>
<keyword evidence="1" id="KW-1133">Transmembrane helix</keyword>
<dbReference type="OrthoDB" id="1905143at2"/>
<evidence type="ECO:0000313" key="3">
    <source>
        <dbReference type="Proteomes" id="UP000461768"/>
    </source>
</evidence>
<name>A0A7V7UC58_9FIRM</name>